<gene>
    <name evidence="8" type="ORF">SAMN05421762_2936</name>
</gene>
<keyword evidence="9" id="KW-1185">Reference proteome</keyword>
<dbReference type="OrthoDB" id="9808524at2"/>
<dbReference type="EMBL" id="FOLX01000001">
    <property type="protein sequence ID" value="SFC96100.1"/>
    <property type="molecule type" value="Genomic_DNA"/>
</dbReference>
<proteinExistence type="inferred from homology"/>
<organism evidence="8 9">
    <name type="scientific">Pseudooceanicola nitratireducens</name>
    <dbReference type="NCBI Taxonomy" id="517719"/>
    <lineage>
        <taxon>Bacteria</taxon>
        <taxon>Pseudomonadati</taxon>
        <taxon>Pseudomonadota</taxon>
        <taxon>Alphaproteobacteria</taxon>
        <taxon>Rhodobacterales</taxon>
        <taxon>Paracoccaceae</taxon>
        <taxon>Pseudooceanicola</taxon>
    </lineage>
</organism>
<evidence type="ECO:0000256" key="5">
    <source>
        <dbReference type="ARBA" id="ARBA00022989"/>
    </source>
</evidence>
<keyword evidence="4 7" id="KW-0812">Transmembrane</keyword>
<evidence type="ECO:0000256" key="3">
    <source>
        <dbReference type="ARBA" id="ARBA00022475"/>
    </source>
</evidence>
<dbReference type="RefSeq" id="WP_093446507.1">
    <property type="nucleotide sequence ID" value="NZ_FNZG01000001.1"/>
</dbReference>
<evidence type="ECO:0000256" key="7">
    <source>
        <dbReference type="SAM" id="Phobius"/>
    </source>
</evidence>
<dbReference type="AlphaFoldDB" id="A0A1I1NQV9"/>
<keyword evidence="3" id="KW-1003">Cell membrane</keyword>
<dbReference type="PANTHER" id="PTHR33452:SF4">
    <property type="entry name" value="BLL4328 PROTEIN"/>
    <property type="match status" value="1"/>
</dbReference>
<evidence type="ECO:0000313" key="9">
    <source>
        <dbReference type="Proteomes" id="UP000231644"/>
    </source>
</evidence>
<evidence type="ECO:0000256" key="6">
    <source>
        <dbReference type="ARBA" id="ARBA00023136"/>
    </source>
</evidence>
<sequence length="138" mass="14860">MTAQTPDTLQTTWAPRMLSVLRIVSALIFFAHGTQKILGFPASDMNPAAFSLPWIAGMLELFGGALLIVGFQTRPVAFVLSGLMAVAYWMAHAPRSPFPALNGGDAAILYCFVFLYFVFSGPGSWSVDALLKRKSSAA</sequence>
<evidence type="ECO:0000313" key="8">
    <source>
        <dbReference type="EMBL" id="SFC96100.1"/>
    </source>
</evidence>
<dbReference type="InterPro" id="IPR032808">
    <property type="entry name" value="DoxX"/>
</dbReference>
<keyword evidence="6 7" id="KW-0472">Membrane</keyword>
<dbReference type="STRING" id="517719.SAMN05421762_2936"/>
<dbReference type="InterPro" id="IPR051907">
    <property type="entry name" value="DoxX-like_oxidoreductase"/>
</dbReference>
<comment type="subcellular location">
    <subcellularLocation>
        <location evidence="1">Cell membrane</location>
        <topology evidence="1">Multi-pass membrane protein</topology>
    </subcellularLocation>
</comment>
<comment type="similarity">
    <text evidence="2">Belongs to the DoxX family.</text>
</comment>
<name>A0A1I1NQV9_9RHOB</name>
<feature type="transmembrane region" description="Helical" evidence="7">
    <location>
        <begin position="107"/>
        <end position="131"/>
    </location>
</feature>
<evidence type="ECO:0000256" key="4">
    <source>
        <dbReference type="ARBA" id="ARBA00022692"/>
    </source>
</evidence>
<dbReference type="GO" id="GO:0005886">
    <property type="term" value="C:plasma membrane"/>
    <property type="evidence" value="ECO:0007669"/>
    <property type="project" value="UniProtKB-SubCell"/>
</dbReference>
<keyword evidence="5 7" id="KW-1133">Transmembrane helix</keyword>
<feature type="transmembrane region" description="Helical" evidence="7">
    <location>
        <begin position="50"/>
        <end position="69"/>
    </location>
</feature>
<dbReference type="PANTHER" id="PTHR33452">
    <property type="entry name" value="OXIDOREDUCTASE CATD-RELATED"/>
    <property type="match status" value="1"/>
</dbReference>
<dbReference type="Pfam" id="PF07681">
    <property type="entry name" value="DoxX"/>
    <property type="match status" value="1"/>
</dbReference>
<feature type="transmembrane region" description="Helical" evidence="7">
    <location>
        <begin position="20"/>
        <end position="38"/>
    </location>
</feature>
<feature type="transmembrane region" description="Helical" evidence="7">
    <location>
        <begin position="76"/>
        <end position="95"/>
    </location>
</feature>
<evidence type="ECO:0000256" key="1">
    <source>
        <dbReference type="ARBA" id="ARBA00004651"/>
    </source>
</evidence>
<dbReference type="Proteomes" id="UP000231644">
    <property type="component" value="Unassembled WGS sequence"/>
</dbReference>
<protein>
    <submittedName>
        <fullName evidence="8">Putative oxidoreductase</fullName>
    </submittedName>
</protein>
<evidence type="ECO:0000256" key="2">
    <source>
        <dbReference type="ARBA" id="ARBA00006679"/>
    </source>
</evidence>
<reference evidence="8 9" key="1">
    <citation type="submission" date="2016-10" db="EMBL/GenBank/DDBJ databases">
        <authorList>
            <person name="de Groot N.N."/>
        </authorList>
    </citation>
    <scope>NUCLEOTIDE SEQUENCE [LARGE SCALE GENOMIC DNA]</scope>
    <source>
        <strain evidence="8 9">DSM 29619</strain>
    </source>
</reference>
<accession>A0A1I1NQV9</accession>